<feature type="domain" description="SLH" evidence="3">
    <location>
        <begin position="1041"/>
        <end position="1104"/>
    </location>
</feature>
<feature type="repeat" description="NHL" evidence="2">
    <location>
        <begin position="415"/>
        <end position="439"/>
    </location>
</feature>
<dbReference type="InterPro" id="IPR000033">
    <property type="entry name" value="LDLR_classB_rpt"/>
</dbReference>
<dbReference type="PANTHER" id="PTHR24104">
    <property type="entry name" value="E3 UBIQUITIN-PROTEIN LIGASE NHLRC1-RELATED"/>
    <property type="match status" value="1"/>
</dbReference>
<feature type="repeat" description="NHL" evidence="2">
    <location>
        <begin position="156"/>
        <end position="199"/>
    </location>
</feature>
<keyword evidence="1" id="KW-0677">Repeat</keyword>
<name>A0A3G3K2U9_9BACL</name>
<dbReference type="SUPFAM" id="SSF101908">
    <property type="entry name" value="Putative isomerase YbhE"/>
    <property type="match status" value="1"/>
</dbReference>
<evidence type="ECO:0000256" key="1">
    <source>
        <dbReference type="ARBA" id="ARBA00022737"/>
    </source>
</evidence>
<dbReference type="Gene3D" id="2.120.10.30">
    <property type="entry name" value="TolB, C-terminal domain"/>
    <property type="match status" value="6"/>
</dbReference>
<dbReference type="InterPro" id="IPR001119">
    <property type="entry name" value="SLH_dom"/>
</dbReference>
<dbReference type="GO" id="GO:0008270">
    <property type="term" value="F:zinc ion binding"/>
    <property type="evidence" value="ECO:0007669"/>
    <property type="project" value="UniProtKB-KW"/>
</dbReference>
<dbReference type="InterPro" id="IPR025883">
    <property type="entry name" value="Cadherin-like_domain"/>
</dbReference>
<feature type="domain" description="SLH" evidence="3">
    <location>
        <begin position="1106"/>
        <end position="1161"/>
    </location>
</feature>
<feature type="repeat" description="NHL" evidence="2">
    <location>
        <begin position="490"/>
        <end position="543"/>
    </location>
</feature>
<feature type="domain" description="SLH" evidence="3">
    <location>
        <begin position="980"/>
        <end position="1040"/>
    </location>
</feature>
<dbReference type="EMBL" id="CP033433">
    <property type="protein sequence ID" value="AYQ74501.1"/>
    <property type="molecule type" value="Genomic_DNA"/>
</dbReference>
<evidence type="ECO:0000313" key="4">
    <source>
        <dbReference type="EMBL" id="AYQ74501.1"/>
    </source>
</evidence>
<dbReference type="SMART" id="SM00135">
    <property type="entry name" value="LY"/>
    <property type="match status" value="3"/>
</dbReference>
<dbReference type="KEGG" id="coh:EAV92_19170"/>
<dbReference type="PROSITE" id="PS51272">
    <property type="entry name" value="SLH"/>
    <property type="match status" value="3"/>
</dbReference>
<dbReference type="Proteomes" id="UP000269097">
    <property type="component" value="Chromosome"/>
</dbReference>
<dbReference type="Gene3D" id="2.60.220.30">
    <property type="match status" value="1"/>
</dbReference>
<reference evidence="4 5" key="1">
    <citation type="submission" date="2018-10" db="EMBL/GenBank/DDBJ databases">
        <title>Genome Sequence of Cohnella sp.</title>
        <authorList>
            <person name="Srinivasan S."/>
            <person name="Kim M.K."/>
        </authorList>
    </citation>
    <scope>NUCLEOTIDE SEQUENCE [LARGE SCALE GENOMIC DNA]</scope>
    <source>
        <strain evidence="4 5">18JY8-7</strain>
    </source>
</reference>
<protein>
    <submittedName>
        <fullName evidence="4">6-bladed beta-propeller</fullName>
    </submittedName>
</protein>
<organism evidence="4 5">
    <name type="scientific">Cohnella candidum</name>
    <dbReference type="NCBI Taxonomy" id="2674991"/>
    <lineage>
        <taxon>Bacteria</taxon>
        <taxon>Bacillati</taxon>
        <taxon>Bacillota</taxon>
        <taxon>Bacilli</taxon>
        <taxon>Bacillales</taxon>
        <taxon>Paenibacillaceae</taxon>
        <taxon>Cohnella</taxon>
    </lineage>
</organism>
<accession>A0A3G3K2U9</accession>
<feature type="repeat" description="NHL" evidence="2">
    <location>
        <begin position="212"/>
        <end position="255"/>
    </location>
</feature>
<dbReference type="PROSITE" id="PS51125">
    <property type="entry name" value="NHL"/>
    <property type="match status" value="9"/>
</dbReference>
<feature type="repeat" description="NHL" evidence="2">
    <location>
        <begin position="547"/>
        <end position="590"/>
    </location>
</feature>
<dbReference type="AlphaFoldDB" id="A0A3G3K2U9"/>
<feature type="repeat" description="NHL" evidence="2">
    <location>
        <begin position="66"/>
        <end position="105"/>
    </location>
</feature>
<dbReference type="InterPro" id="IPR050952">
    <property type="entry name" value="TRIM-NHL_E3_ligases"/>
</dbReference>
<dbReference type="SUPFAM" id="SSF101898">
    <property type="entry name" value="NHL repeat"/>
    <property type="match status" value="2"/>
</dbReference>
<sequence length="1161" mass="123512">MSKQTFAYLFIKMMEHEGDREMIVMGKKATAYILAMLMVIGTISVNFSAKAYATAPPVHEITASGAFSFSQQGKFNRPNSVTADVYGNVYVADSGNNRIQKFDSSGNYVTQWGSYGSANGQFNNPTGIAVDTAGNVYVADSGNNRIQKFDSDGTYVTKWGRSGDGYGEFDELAGIAVDTDGNVYAVDPGNSRIQKFKFNPVTSTYVFDMLWGGYGSGNGQFISPNVIAVDAAGSVYVVDYEPVMGTFRIQKFNFNALNSTYDSVTQWGGLENTSGIALDTAGNVYVVDRVNARIRKLNSSGTSVTQWGSMGSEDGQFSFPSGITVDANGSVYVVDTGNNRIQKFNSSGTYLMQWGSYGVTSISPSSIAVSNSGNVYAEDLGNSRILKFDSNGTYLAQWGSSGNGDGQFFYYGGKIASDAAGNVFVVDYGNNRVQKFDSNGTYLTKWGSMGSENGKFNNPTGIAVDTAGNVYVVDTGNNRIQKFDSSGTYLTQWGSMGSENGKFNNPTGIAVDTDGNVYVVDTGALDTGVLDTVNYRIQKFDSSGTYLTQWGSYGGDSGQFDDPQGIAVDAFGNVYVADTNNSRIQKFDSSGNYLTQWGSGYGIDNPPKGVSVDKDGIIYVAGTRTKIFSPNNNTNVKKLTLSVGLSSVSLNPSFTTETTSYTATVASNVAVMTITPVLEDPLATVSINAPSGTVTSSVYNGVTSYDVPLNGGENTITLTVTAYDRITTKNYTVSVTRLPALTSTIGTVSAGGTANETITNIPYGTTLANFKAAITPTANATFEVYDADGTTVATTLATGKKVIVTAQDGTTKVTYTVTVNAPPSSTTTPTTPIDFPVISTDGTLTLPAGKKGEVSLEDAVTISIPANATNKELKLTIDKVLDTQNLLKDKETLASPIFEILKNFPENFSNPVTLTFTFDPTSLKGNQKPVVFYYDEEKREWVKVGGEVKGNKITVDVNHFTKYAVMAVDQADKPTTEDPAANVAFSDISGHWAEANIKQAISNGMVSGYPDGTFKPNHTVTRAEFAVMLMNALGQQGDGASLTFTDKAKIGAWAQKAVAQAVKAGIINGYEDGSFRPNAVITRSEMAVMITKALGQSTEATSVTGFADDKDIPAWAKGAVAAMKELGLVEGKGSNAYAPGDQTTRAEAVTVLLKMLAYKDK</sequence>
<dbReference type="InterPro" id="IPR001258">
    <property type="entry name" value="NHL_repeat"/>
</dbReference>
<feature type="repeat" description="NHL" evidence="2">
    <location>
        <begin position="109"/>
        <end position="152"/>
    </location>
</feature>
<proteinExistence type="predicted"/>
<evidence type="ECO:0000313" key="5">
    <source>
        <dbReference type="Proteomes" id="UP000269097"/>
    </source>
</evidence>
<dbReference type="Pfam" id="PF00395">
    <property type="entry name" value="SLH"/>
    <property type="match status" value="3"/>
</dbReference>
<evidence type="ECO:0000259" key="3">
    <source>
        <dbReference type="PROSITE" id="PS51272"/>
    </source>
</evidence>
<gene>
    <name evidence="4" type="ORF">EAV92_19170</name>
</gene>
<feature type="repeat" description="NHL" evidence="2">
    <location>
        <begin position="443"/>
        <end position="486"/>
    </location>
</feature>
<dbReference type="InterPro" id="IPR011042">
    <property type="entry name" value="6-blade_b-propeller_TolB-like"/>
</dbReference>
<feature type="repeat" description="NHL" evidence="2">
    <location>
        <begin position="304"/>
        <end position="347"/>
    </location>
</feature>
<dbReference type="Gene3D" id="2.40.10.500">
    <property type="match status" value="1"/>
</dbReference>
<keyword evidence="5" id="KW-1185">Reference proteome</keyword>
<evidence type="ECO:0000256" key="2">
    <source>
        <dbReference type="PROSITE-ProRule" id="PRU00504"/>
    </source>
</evidence>
<dbReference type="Pfam" id="PF12733">
    <property type="entry name" value="Cadherin-like"/>
    <property type="match status" value="1"/>
</dbReference>
<dbReference type="Pfam" id="PF01436">
    <property type="entry name" value="NHL"/>
    <property type="match status" value="6"/>
</dbReference>
<dbReference type="CDD" id="cd14955">
    <property type="entry name" value="NHL_like_4"/>
    <property type="match status" value="2"/>
</dbReference>
<dbReference type="PANTHER" id="PTHR24104:SF25">
    <property type="entry name" value="PROTEIN LIN-41"/>
    <property type="match status" value="1"/>
</dbReference>